<reference evidence="1" key="2">
    <citation type="submission" date="2022-06" db="EMBL/GenBank/DDBJ databases">
        <title>Xiashengella guii gen. nov. sp. nov., a bacterium isolated form anaerobic digestion tank.</title>
        <authorList>
            <person name="Huang H."/>
        </authorList>
    </citation>
    <scope>NUCLEOTIDE SEQUENCE</scope>
    <source>
        <strain evidence="1">Ai-910</strain>
    </source>
</reference>
<gene>
    <name evidence="1" type="ORF">M9189_06765</name>
</gene>
<dbReference type="Proteomes" id="UP001056426">
    <property type="component" value="Chromosome"/>
</dbReference>
<dbReference type="EMBL" id="CP098400">
    <property type="protein sequence ID" value="URW78564.1"/>
    <property type="molecule type" value="Genomic_DNA"/>
</dbReference>
<evidence type="ECO:0000313" key="1">
    <source>
        <dbReference type="EMBL" id="URW78564.1"/>
    </source>
</evidence>
<sequence length="158" mass="17759">MIYENAGLLRKSMLLRLLGLTLVLSIAFIEPSQAQCISFARNVVKPLLDPYIHDGNYNATYMEEGESAELYKTFFKGESYRLVVKGVDDLPQVHIRLLDDQRNIIFDNANHNFVNVWNFAAENTGTMIVHISIPEKEGGGKIVGGCVAILFGVENKRR</sequence>
<organism evidence="1 2">
    <name type="scientific">Xiashengella succiniciproducens</name>
    <dbReference type="NCBI Taxonomy" id="2949635"/>
    <lineage>
        <taxon>Bacteria</taxon>
        <taxon>Pseudomonadati</taxon>
        <taxon>Bacteroidota</taxon>
        <taxon>Bacteroidia</taxon>
        <taxon>Marinilabiliales</taxon>
        <taxon>Marinilabiliaceae</taxon>
        <taxon>Xiashengella</taxon>
    </lineage>
</organism>
<accession>A0A9J6ZL31</accession>
<reference evidence="1" key="1">
    <citation type="submission" date="2022-05" db="EMBL/GenBank/DDBJ databases">
        <authorList>
            <person name="Sun X."/>
        </authorList>
    </citation>
    <scope>NUCLEOTIDE SEQUENCE</scope>
    <source>
        <strain evidence="1">Ai-910</strain>
    </source>
</reference>
<dbReference type="RefSeq" id="WP_250721928.1">
    <property type="nucleotide sequence ID" value="NZ_CP098400.1"/>
</dbReference>
<proteinExistence type="predicted"/>
<dbReference type="AlphaFoldDB" id="A0A9J6ZL31"/>
<keyword evidence="2" id="KW-1185">Reference proteome</keyword>
<protein>
    <submittedName>
        <fullName evidence="1">Uncharacterized protein</fullName>
    </submittedName>
</protein>
<dbReference type="KEGG" id="alkq:M9189_06765"/>
<evidence type="ECO:0000313" key="2">
    <source>
        <dbReference type="Proteomes" id="UP001056426"/>
    </source>
</evidence>
<name>A0A9J6ZL31_9BACT</name>